<dbReference type="Gene3D" id="3.30.457.60">
    <property type="match status" value="1"/>
</dbReference>
<dbReference type="SUPFAM" id="SSF75704">
    <property type="entry name" value="Mitotic arrest deficient-like 1, Mad1"/>
    <property type="match status" value="1"/>
</dbReference>
<keyword evidence="5" id="KW-0539">Nucleus</keyword>
<evidence type="ECO:0008006" key="10">
    <source>
        <dbReference type="Google" id="ProtNLM"/>
    </source>
</evidence>
<dbReference type="GO" id="GO:0051301">
    <property type="term" value="P:cell division"/>
    <property type="evidence" value="ECO:0007669"/>
    <property type="project" value="UniProtKB-KW"/>
</dbReference>
<comment type="caution">
    <text evidence="8">The sequence shown here is derived from an EMBL/GenBank/DDBJ whole genome shotgun (WGS) entry which is preliminary data.</text>
</comment>
<dbReference type="PANTHER" id="PTHR23168">
    <property type="entry name" value="MITOTIC SPINDLE ASSEMBLY CHECKPOINT PROTEIN MAD1 MITOTIC ARREST DEFICIENT-LIKE PROTEIN 1"/>
    <property type="match status" value="1"/>
</dbReference>
<keyword evidence="4" id="KW-0498">Mitosis</keyword>
<dbReference type="GO" id="GO:0051315">
    <property type="term" value="P:attachment of mitotic spindle microtubules to kinetochore"/>
    <property type="evidence" value="ECO:0007669"/>
    <property type="project" value="TreeGrafter"/>
</dbReference>
<accession>A0AAW1QFQ1</accession>
<keyword evidence="6" id="KW-0131">Cell cycle</keyword>
<comment type="similarity">
    <text evidence="2">Belongs to the MAD1 family.</text>
</comment>
<evidence type="ECO:0000256" key="2">
    <source>
        <dbReference type="ARBA" id="ARBA00008029"/>
    </source>
</evidence>
<dbReference type="PANTHER" id="PTHR23168:SF0">
    <property type="entry name" value="MITOTIC SPINDLE ASSEMBLY CHECKPOINT PROTEIN MAD1"/>
    <property type="match status" value="1"/>
</dbReference>
<evidence type="ECO:0000256" key="4">
    <source>
        <dbReference type="ARBA" id="ARBA00022776"/>
    </source>
</evidence>
<evidence type="ECO:0000256" key="3">
    <source>
        <dbReference type="ARBA" id="ARBA00022618"/>
    </source>
</evidence>
<gene>
    <name evidence="8" type="ORF">WJX72_005559</name>
</gene>
<keyword evidence="3" id="KW-0132">Cell division</keyword>
<dbReference type="EMBL" id="JALJOR010000003">
    <property type="protein sequence ID" value="KAK9820056.1"/>
    <property type="molecule type" value="Genomic_DNA"/>
</dbReference>
<evidence type="ECO:0000256" key="6">
    <source>
        <dbReference type="ARBA" id="ARBA00023306"/>
    </source>
</evidence>
<dbReference type="Gene3D" id="6.10.250.90">
    <property type="match status" value="1"/>
</dbReference>
<dbReference type="GO" id="GO:0072686">
    <property type="term" value="C:mitotic spindle"/>
    <property type="evidence" value="ECO:0007669"/>
    <property type="project" value="TreeGrafter"/>
</dbReference>
<evidence type="ECO:0000313" key="8">
    <source>
        <dbReference type="EMBL" id="KAK9820056.1"/>
    </source>
</evidence>
<dbReference type="GO" id="GO:0007094">
    <property type="term" value="P:mitotic spindle assembly checkpoint signaling"/>
    <property type="evidence" value="ECO:0007669"/>
    <property type="project" value="InterPro"/>
</dbReference>
<organism evidence="8 9">
    <name type="scientific">[Myrmecia] bisecta</name>
    <dbReference type="NCBI Taxonomy" id="41462"/>
    <lineage>
        <taxon>Eukaryota</taxon>
        <taxon>Viridiplantae</taxon>
        <taxon>Chlorophyta</taxon>
        <taxon>core chlorophytes</taxon>
        <taxon>Trebouxiophyceae</taxon>
        <taxon>Trebouxiales</taxon>
        <taxon>Trebouxiaceae</taxon>
        <taxon>Myrmecia</taxon>
    </lineage>
</organism>
<reference evidence="8 9" key="1">
    <citation type="journal article" date="2024" name="Nat. Commun.">
        <title>Phylogenomics reveals the evolutionary origins of lichenization in chlorophyte algae.</title>
        <authorList>
            <person name="Puginier C."/>
            <person name="Libourel C."/>
            <person name="Otte J."/>
            <person name="Skaloud P."/>
            <person name="Haon M."/>
            <person name="Grisel S."/>
            <person name="Petersen M."/>
            <person name="Berrin J.G."/>
            <person name="Delaux P.M."/>
            <person name="Dal Grande F."/>
            <person name="Keller J."/>
        </authorList>
    </citation>
    <scope>NUCLEOTIDE SEQUENCE [LARGE SCALE GENOMIC DNA]</scope>
    <source>
        <strain evidence="8 9">SAG 2043</strain>
    </source>
</reference>
<evidence type="ECO:0000256" key="7">
    <source>
        <dbReference type="SAM" id="Coils"/>
    </source>
</evidence>
<keyword evidence="7" id="KW-0175">Coiled coil</keyword>
<dbReference type="GO" id="GO:0000776">
    <property type="term" value="C:kinetochore"/>
    <property type="evidence" value="ECO:0007669"/>
    <property type="project" value="TreeGrafter"/>
</dbReference>
<protein>
    <recommendedName>
        <fullName evidence="10">Mitotic spindle assembly checkpoint protein MAD1</fullName>
    </recommendedName>
</protein>
<feature type="coiled-coil region" evidence="7">
    <location>
        <begin position="345"/>
        <end position="379"/>
    </location>
</feature>
<evidence type="ECO:0000313" key="9">
    <source>
        <dbReference type="Proteomes" id="UP001489004"/>
    </source>
</evidence>
<name>A0AAW1QFQ1_9CHLO</name>
<proteinExistence type="inferred from homology"/>
<dbReference type="AlphaFoldDB" id="A0AAW1QFQ1"/>
<evidence type="ECO:0000256" key="1">
    <source>
        <dbReference type="ARBA" id="ARBA00004123"/>
    </source>
</evidence>
<evidence type="ECO:0000256" key="5">
    <source>
        <dbReference type="ARBA" id="ARBA00023242"/>
    </source>
</evidence>
<dbReference type="GO" id="GO:0005635">
    <property type="term" value="C:nuclear envelope"/>
    <property type="evidence" value="ECO:0007669"/>
    <property type="project" value="TreeGrafter"/>
</dbReference>
<comment type="subcellular location">
    <subcellularLocation>
        <location evidence="1">Nucleus</location>
    </subcellularLocation>
</comment>
<sequence length="683" mass="75883">MDYLAQRGGRVKELEQQLAELIETNKRTQLKLQIAEETIDNLKADGKTAAAHEEARLSQAQREKQELEQALQREISATSALVAARQKAEDLQREAEAGARALRAQLEQLQDSASDAKLELTQQVHQAQAQVERLERNCAQAEERIQEAERTRRQAQQQHEKALSEMQRQLEDAITIAEAETSKRREAEAYAAEVEARTVSPAGLSARSSDDATLIKSLRDMIKQQEEEVGEARKIKNHAKNVQVVEEKLRSAEAKVEQAQGQLTDYAQLQAQVAHLQREALRWQSVLTDVADVESPEDVLHRLNQLGRDQATATQQLGDKEAEVRALKESLHMSVQQRQEGEAALKASQDACAELAATAARLERKVTLLTRERDGLKKIIESYDEEDGSELAAHAPAGTPQRAAQAARIDQLNQTVLALEGQVRELEAELQATTAAQQQQAQVAARAKADAESYASQAKRLEQECDDLGRQVGLLQEKLGRGEYNKATTKVLHYVHNPEAEAQKEVEQARQDALQAENAALKAHLQRLEAQVKGGTAEGSSGSEAGMSAALAEAEIAVLNRKVSQLEKSGMRLKEVFQKHIANFREACYYLFGYRIDMASEATPAAAGTGAVPTTFQLKPQHADDKRALLLFRFKDGNMELLPNEYTTRKLQKEVETFIVRYKSIPALTANLTMDMFQKQTQC</sequence>
<feature type="coiled-coil region" evidence="7">
    <location>
        <begin position="409"/>
        <end position="569"/>
    </location>
</feature>
<dbReference type="Pfam" id="PF05557">
    <property type="entry name" value="MAD"/>
    <property type="match status" value="1"/>
</dbReference>
<feature type="coiled-coil region" evidence="7">
    <location>
        <begin position="4"/>
        <end position="176"/>
    </location>
</feature>
<dbReference type="InterPro" id="IPR008672">
    <property type="entry name" value="Mad1"/>
</dbReference>
<dbReference type="Proteomes" id="UP001489004">
    <property type="component" value="Unassembled WGS sequence"/>
</dbReference>
<feature type="coiled-coil region" evidence="7">
    <location>
        <begin position="215"/>
        <end position="286"/>
    </location>
</feature>
<keyword evidence="9" id="KW-1185">Reference proteome</keyword>
<dbReference type="Gene3D" id="1.20.5.170">
    <property type="match status" value="1"/>
</dbReference>